<name>A0ABN2MVD1_9PSEU</name>
<organism evidence="1 2">
    <name type="scientific">Pseudonocardia ailaonensis</name>
    <dbReference type="NCBI Taxonomy" id="367279"/>
    <lineage>
        <taxon>Bacteria</taxon>
        <taxon>Bacillati</taxon>
        <taxon>Actinomycetota</taxon>
        <taxon>Actinomycetes</taxon>
        <taxon>Pseudonocardiales</taxon>
        <taxon>Pseudonocardiaceae</taxon>
        <taxon>Pseudonocardia</taxon>
    </lineage>
</organism>
<keyword evidence="2" id="KW-1185">Reference proteome</keyword>
<dbReference type="Proteomes" id="UP001500449">
    <property type="component" value="Unassembled WGS sequence"/>
</dbReference>
<sequence length="89" mass="9350">MFISAPTEGADVNGEAHGTPGSGVICGMAHNLTMGDGMQRQEWATRFARSVADELRGGVATGALTWAEADQLLARLRIVVEQALEPSPV</sequence>
<comment type="caution">
    <text evidence="1">The sequence shown here is derived from an EMBL/GenBank/DDBJ whole genome shotgun (WGS) entry which is preliminary data.</text>
</comment>
<evidence type="ECO:0000313" key="2">
    <source>
        <dbReference type="Proteomes" id="UP001500449"/>
    </source>
</evidence>
<reference evidence="1 2" key="1">
    <citation type="journal article" date="2019" name="Int. J. Syst. Evol. Microbiol.">
        <title>The Global Catalogue of Microorganisms (GCM) 10K type strain sequencing project: providing services to taxonomists for standard genome sequencing and annotation.</title>
        <authorList>
            <consortium name="The Broad Institute Genomics Platform"/>
            <consortium name="The Broad Institute Genome Sequencing Center for Infectious Disease"/>
            <person name="Wu L."/>
            <person name="Ma J."/>
        </authorList>
    </citation>
    <scope>NUCLEOTIDE SEQUENCE [LARGE SCALE GENOMIC DNA]</scope>
    <source>
        <strain evidence="1 2">JCM 16009</strain>
    </source>
</reference>
<proteinExistence type="predicted"/>
<accession>A0ABN2MVD1</accession>
<gene>
    <name evidence="1" type="ORF">GCM10009836_18120</name>
</gene>
<protein>
    <submittedName>
        <fullName evidence="1">Uncharacterized protein</fullName>
    </submittedName>
</protein>
<evidence type="ECO:0000313" key="1">
    <source>
        <dbReference type="EMBL" id="GAA1839386.1"/>
    </source>
</evidence>
<dbReference type="EMBL" id="BAAAQK010000005">
    <property type="protein sequence ID" value="GAA1839386.1"/>
    <property type="molecule type" value="Genomic_DNA"/>
</dbReference>